<organism evidence="3 4">
    <name type="scientific">Didymodactylos carnosus</name>
    <dbReference type="NCBI Taxonomy" id="1234261"/>
    <lineage>
        <taxon>Eukaryota</taxon>
        <taxon>Metazoa</taxon>
        <taxon>Spiralia</taxon>
        <taxon>Gnathifera</taxon>
        <taxon>Rotifera</taxon>
        <taxon>Eurotatoria</taxon>
        <taxon>Bdelloidea</taxon>
        <taxon>Philodinida</taxon>
        <taxon>Philodinidae</taxon>
        <taxon>Didymodactylos</taxon>
    </lineage>
</organism>
<dbReference type="EMBL" id="CAJOBA010000005">
    <property type="protein sequence ID" value="CAF3493165.1"/>
    <property type="molecule type" value="Genomic_DNA"/>
</dbReference>
<gene>
    <name evidence="2" type="ORF">OVA965_LOCUS87</name>
    <name evidence="3" type="ORF">TMI583_LOCUS87</name>
</gene>
<feature type="region of interest" description="Disordered" evidence="1">
    <location>
        <begin position="13"/>
        <end position="32"/>
    </location>
</feature>
<sequence length="863" mass="98650">MIMSSVVIQNSTDTTIPGNDNIQNKKKKTEKIKKKRLFFSKHNHKISNNDNNDVNDDRQHIENHITPVETPSLVNTSSQQPSQTTTTVPAPTSDFSASYRPLDAINENVEYYMLPKSTTSIPIQQQQQQQHQVLTTYDDGQQYFIDSRSLPVYATLRKSHRSHYQEPQPLYYSTDQGGQRIYSLSPQHNDEWKRQFVYGTISPSEQIHYQQPRRIPLSQLPISSSSPSNFQPISPDHRYHHQSHPFSERNETDLVKPTFFIVPKSTEKELTKQLEKEKSEHVTTNSPQLVNNKKMAKEASNKTNKKLDKNKKTNGKISNNVIEIPNKTYRNVEVQTTIPSTINTSPDKVIHQTPPVEIHTINDQLRHVGLTTSPVNSPSPYVHFVTVPQILSDGPPEQSVMQDENIHLIPMMNSPTLYSDYDAQQRSASVRSMPNIAVGQVSPQFYTRTVHPYFVRTDEEVNYNPPVYQRHKAYANVVDNHHLQQQQQQQQQLNNNRTEEARVPSVPVDGVPSANNMRSNTLPQMSQIQQQQQQQQVPNSAVNKSNSLRAKQTVTLATTRTHVETPTDESSVASLDFPADMDVPGSWKFRSLDGNVHRVTRGRHRAPLPNSFIDPTGIHSDTEIVRSASFRHMQHQPTLLQNSRIYGSIPAISKTYDSMRNGVQFNMTRMSEKDAQKVASFYQSIGTLVYVGRSIATLYTSDFNSMANLKDWRKLYTGIPVWLFNTGMNPKRGRSIRLIISEIGSSFTLWDTIVNGASDVRLPKERHITLKSLEKGTVLALKFDDMSATEEFHNYFSRLSSDPRNQDLFDVFNPKRRLPIFPLRKKKVKKSAISKPTEFNHITKVDENDRESLYTYSVLVEDH</sequence>
<feature type="region of interest" description="Disordered" evidence="1">
    <location>
        <begin position="294"/>
        <end position="313"/>
    </location>
</feature>
<feature type="region of interest" description="Disordered" evidence="1">
    <location>
        <begin position="482"/>
        <end position="543"/>
    </location>
</feature>
<dbReference type="EMBL" id="CAJNOK010000005">
    <property type="protein sequence ID" value="CAF0721648.1"/>
    <property type="molecule type" value="Genomic_DNA"/>
</dbReference>
<evidence type="ECO:0000256" key="1">
    <source>
        <dbReference type="SAM" id="MobiDB-lite"/>
    </source>
</evidence>
<protein>
    <submittedName>
        <fullName evidence="3">Uncharacterized protein</fullName>
    </submittedName>
</protein>
<evidence type="ECO:0000313" key="4">
    <source>
        <dbReference type="Proteomes" id="UP000682733"/>
    </source>
</evidence>
<dbReference type="AlphaFoldDB" id="A0A8S2GD18"/>
<evidence type="ECO:0000313" key="3">
    <source>
        <dbReference type="EMBL" id="CAF3493165.1"/>
    </source>
</evidence>
<feature type="compositionally biased region" description="Polar residues" evidence="1">
    <location>
        <begin position="13"/>
        <end position="22"/>
    </location>
</feature>
<dbReference type="Proteomes" id="UP000677228">
    <property type="component" value="Unassembled WGS sequence"/>
</dbReference>
<feature type="region of interest" description="Disordered" evidence="1">
    <location>
        <begin position="70"/>
        <end position="95"/>
    </location>
</feature>
<feature type="compositionally biased region" description="Low complexity" evidence="1">
    <location>
        <begin position="76"/>
        <end position="93"/>
    </location>
</feature>
<reference evidence="3" key="1">
    <citation type="submission" date="2021-02" db="EMBL/GenBank/DDBJ databases">
        <authorList>
            <person name="Nowell W R."/>
        </authorList>
    </citation>
    <scope>NUCLEOTIDE SEQUENCE</scope>
</reference>
<accession>A0A8S2GD18</accession>
<comment type="caution">
    <text evidence="3">The sequence shown here is derived from an EMBL/GenBank/DDBJ whole genome shotgun (WGS) entry which is preliminary data.</text>
</comment>
<proteinExistence type="predicted"/>
<dbReference type="Proteomes" id="UP000682733">
    <property type="component" value="Unassembled WGS sequence"/>
</dbReference>
<name>A0A8S2GD18_9BILA</name>
<feature type="compositionally biased region" description="Polar residues" evidence="1">
    <location>
        <begin position="513"/>
        <end position="526"/>
    </location>
</feature>
<feature type="compositionally biased region" description="Basic and acidic residues" evidence="1">
    <location>
        <begin position="295"/>
        <end position="311"/>
    </location>
</feature>
<evidence type="ECO:0000313" key="2">
    <source>
        <dbReference type="EMBL" id="CAF0721648.1"/>
    </source>
</evidence>
<feature type="compositionally biased region" description="Low complexity" evidence="1">
    <location>
        <begin position="527"/>
        <end position="536"/>
    </location>
</feature>